<accession>A0A3A8I9S6</accession>
<evidence type="ECO:0000313" key="2">
    <source>
        <dbReference type="Proteomes" id="UP000563426"/>
    </source>
</evidence>
<dbReference type="Gene3D" id="1.10.30.50">
    <property type="match status" value="1"/>
</dbReference>
<evidence type="ECO:0008006" key="3">
    <source>
        <dbReference type="Google" id="ProtNLM"/>
    </source>
</evidence>
<sequence length="269" mass="30463">MIRLPDLPLPEPARTQLAAYQHEIDAIPEYATRIKQGSKRFKALNKKGNPTFDSVKATLTRMCVGARRCAYCEDSAAHQVEHIRPKAFYPELVFAWMNYLYACGACNEYKNSRFAVFAQGTGTLTKLRRKKGAPVGPPVSGSPVLIDPRFEDPTEFLELDLSDTFHFLPSAPEGTVAHQRASYTIIALGLNTRDYLPVTRADAYTNYLSHLTCYVEAKQKNGPPKRLAQLEQTIRTHHHPSVWREVKRQHPSLQDMKHLFEAAPEALTW</sequence>
<protein>
    <recommendedName>
        <fullName evidence="3">TIGR02646 family protein</fullName>
    </recommendedName>
</protein>
<keyword evidence="2" id="KW-1185">Reference proteome</keyword>
<organism evidence="1 2">
    <name type="scientific">Corallococcus exercitus</name>
    <dbReference type="NCBI Taxonomy" id="2316736"/>
    <lineage>
        <taxon>Bacteria</taxon>
        <taxon>Pseudomonadati</taxon>
        <taxon>Myxococcota</taxon>
        <taxon>Myxococcia</taxon>
        <taxon>Myxococcales</taxon>
        <taxon>Cystobacterineae</taxon>
        <taxon>Myxococcaceae</taxon>
        <taxon>Corallococcus</taxon>
    </lineage>
</organism>
<dbReference type="EMBL" id="JABFJV010000019">
    <property type="protein sequence ID" value="NOK32726.1"/>
    <property type="molecule type" value="Genomic_DNA"/>
</dbReference>
<dbReference type="OrthoDB" id="5422822at2"/>
<proteinExistence type="predicted"/>
<reference evidence="1 2" key="1">
    <citation type="submission" date="2020-05" db="EMBL/GenBank/DDBJ databases">
        <authorList>
            <person name="Whitworth D."/>
        </authorList>
    </citation>
    <scope>NUCLEOTIDE SEQUENCE [LARGE SCALE GENOMIC DNA]</scope>
    <source>
        <strain evidence="1 2">AB043B</strain>
    </source>
</reference>
<dbReference type="AlphaFoldDB" id="A0A3A8I9S6"/>
<evidence type="ECO:0000313" key="1">
    <source>
        <dbReference type="EMBL" id="NOK32726.1"/>
    </source>
</evidence>
<name>A0A3A8I9S6_9BACT</name>
<dbReference type="RefSeq" id="WP_120525273.1">
    <property type="nucleotide sequence ID" value="NZ_JABFJV010000019.1"/>
</dbReference>
<gene>
    <name evidence="1" type="ORF">HMI49_05880</name>
</gene>
<comment type="caution">
    <text evidence="1">The sequence shown here is derived from an EMBL/GenBank/DDBJ whole genome shotgun (WGS) entry which is preliminary data.</text>
</comment>
<dbReference type="Proteomes" id="UP000563426">
    <property type="component" value="Unassembled WGS sequence"/>
</dbReference>